<evidence type="ECO:0000313" key="2">
    <source>
        <dbReference type="EMBL" id="WLQ62053.1"/>
    </source>
</evidence>
<keyword evidence="2" id="KW-0614">Plasmid</keyword>
<reference evidence="2 3" key="1">
    <citation type="submission" date="2023-03" db="EMBL/GenBank/DDBJ databases">
        <title>Isolation and description of six Streptomyces strains from soil environments, able to metabolize different microbial glucans.</title>
        <authorList>
            <person name="Widen T."/>
            <person name="Larsbrink J."/>
        </authorList>
    </citation>
    <scope>NUCLEOTIDE SEQUENCE [LARGE SCALE GENOMIC DNA]</scope>
    <source>
        <strain evidence="2 3">Alt2</strain>
        <plasmid evidence="2 3">unnamed1</plasmid>
    </source>
</reference>
<dbReference type="EMBL" id="CP120989">
    <property type="protein sequence ID" value="WLQ62053.1"/>
    <property type="molecule type" value="Genomic_DNA"/>
</dbReference>
<evidence type="ECO:0000313" key="3">
    <source>
        <dbReference type="Proteomes" id="UP001235744"/>
    </source>
</evidence>
<geneLocation type="plasmid" evidence="2 3">
    <name>unnamed1</name>
</geneLocation>
<gene>
    <name evidence="2" type="ORF">P8A19_42015</name>
</gene>
<proteinExistence type="predicted"/>
<feature type="region of interest" description="Disordered" evidence="1">
    <location>
        <begin position="264"/>
        <end position="286"/>
    </location>
</feature>
<protein>
    <submittedName>
        <fullName evidence="2">Uncharacterized protein</fullName>
    </submittedName>
</protein>
<evidence type="ECO:0000256" key="1">
    <source>
        <dbReference type="SAM" id="MobiDB-lite"/>
    </source>
</evidence>
<name>A0ABY9J719_9ACTN</name>
<sequence>MAETDIDLGVVTAPSGVLVLGMASWIDYWPQLGRPLSERARAAASTGGGHVHDWVCEMAAVRAAGDRPLMVRASTAASPFDGGPAIAVLEIDLGLPWAGAAGDEPIILGDLPVDRCGMVLGDALALDSWTGDGHPSIDGLADVAYWGGYAEAAHLQFGGDLILRHGGHVRGWLDLPLDDAKKLGDALNDWKGDAQGRGVMVAVDEHTDFHRFNRASWTNPLQIGAIEVADCSVLGINWDSGDHSMRHRGERRFGQVYPVTLQPGPTGQTTMRWTIPPYAPGHDGAE</sequence>
<dbReference type="Proteomes" id="UP001235744">
    <property type="component" value="Plasmid unnamed1"/>
</dbReference>
<organism evidence="2 3">
    <name type="scientific">Streptomyces poriferorum</name>
    <dbReference type="NCBI Taxonomy" id="2798799"/>
    <lineage>
        <taxon>Bacteria</taxon>
        <taxon>Bacillati</taxon>
        <taxon>Actinomycetota</taxon>
        <taxon>Actinomycetes</taxon>
        <taxon>Kitasatosporales</taxon>
        <taxon>Streptomycetaceae</taxon>
        <taxon>Streptomyces</taxon>
    </lineage>
</organism>
<keyword evidence="3" id="KW-1185">Reference proteome</keyword>
<dbReference type="RefSeq" id="WP_306106406.1">
    <property type="nucleotide sequence ID" value="NZ_CP120989.1"/>
</dbReference>
<accession>A0ABY9J719</accession>